<gene>
    <name evidence="2" type="ORF">DCAR_0622785</name>
</gene>
<protein>
    <submittedName>
        <fullName evidence="2">Uncharacterized protein</fullName>
    </submittedName>
</protein>
<feature type="compositionally biased region" description="Acidic residues" evidence="1">
    <location>
        <begin position="33"/>
        <end position="50"/>
    </location>
</feature>
<organism evidence="2 3">
    <name type="scientific">Daucus carota subsp. sativus</name>
    <name type="common">Carrot</name>
    <dbReference type="NCBI Taxonomy" id="79200"/>
    <lineage>
        <taxon>Eukaryota</taxon>
        <taxon>Viridiplantae</taxon>
        <taxon>Streptophyta</taxon>
        <taxon>Embryophyta</taxon>
        <taxon>Tracheophyta</taxon>
        <taxon>Spermatophyta</taxon>
        <taxon>Magnoliopsida</taxon>
        <taxon>eudicotyledons</taxon>
        <taxon>Gunneridae</taxon>
        <taxon>Pentapetalae</taxon>
        <taxon>asterids</taxon>
        <taxon>campanulids</taxon>
        <taxon>Apiales</taxon>
        <taxon>Apiaceae</taxon>
        <taxon>Apioideae</taxon>
        <taxon>Scandiceae</taxon>
        <taxon>Daucinae</taxon>
        <taxon>Daucus</taxon>
        <taxon>Daucus sect. Daucus</taxon>
    </lineage>
</organism>
<dbReference type="Proteomes" id="UP000077755">
    <property type="component" value="Chromosome 6"/>
</dbReference>
<dbReference type="AlphaFoldDB" id="A0A164UVH7"/>
<evidence type="ECO:0000313" key="2">
    <source>
        <dbReference type="EMBL" id="WOH03388.1"/>
    </source>
</evidence>
<accession>A0A164UVH7</accession>
<reference evidence="2" key="2">
    <citation type="submission" date="2022-03" db="EMBL/GenBank/DDBJ databases">
        <title>Draft title - Genomic analysis of global carrot germplasm unveils the trajectory of domestication and the origin of high carotenoid orange carrot.</title>
        <authorList>
            <person name="Iorizzo M."/>
            <person name="Ellison S."/>
            <person name="Senalik D."/>
            <person name="Macko-Podgorni A."/>
            <person name="Grzebelus D."/>
            <person name="Bostan H."/>
            <person name="Rolling W."/>
            <person name="Curaba J."/>
            <person name="Simon P."/>
        </authorList>
    </citation>
    <scope>NUCLEOTIDE SEQUENCE</scope>
    <source>
        <tissue evidence="2">Leaf</tissue>
    </source>
</reference>
<name>A0A164UVH7_DAUCS</name>
<proteinExistence type="predicted"/>
<evidence type="ECO:0000256" key="1">
    <source>
        <dbReference type="SAM" id="MobiDB-lite"/>
    </source>
</evidence>
<feature type="region of interest" description="Disordered" evidence="1">
    <location>
        <begin position="1"/>
        <end position="70"/>
    </location>
</feature>
<reference evidence="2" key="1">
    <citation type="journal article" date="2016" name="Nat. Genet.">
        <title>A high-quality carrot genome assembly provides new insights into carotenoid accumulation and asterid genome evolution.</title>
        <authorList>
            <person name="Iorizzo M."/>
            <person name="Ellison S."/>
            <person name="Senalik D."/>
            <person name="Zeng P."/>
            <person name="Satapoomin P."/>
            <person name="Huang J."/>
            <person name="Bowman M."/>
            <person name="Iovene M."/>
            <person name="Sanseverino W."/>
            <person name="Cavagnaro P."/>
            <person name="Yildiz M."/>
            <person name="Macko-Podgorni A."/>
            <person name="Moranska E."/>
            <person name="Grzebelus E."/>
            <person name="Grzebelus D."/>
            <person name="Ashrafi H."/>
            <person name="Zheng Z."/>
            <person name="Cheng S."/>
            <person name="Spooner D."/>
            <person name="Van Deynze A."/>
            <person name="Simon P."/>
        </authorList>
    </citation>
    <scope>NUCLEOTIDE SEQUENCE</scope>
    <source>
        <tissue evidence="2">Leaf</tissue>
    </source>
</reference>
<sequence length="70" mass="7760">MRRKLAGTHEESDDELMQDIRQIPINSAMDKDVSDEDTSDEDTSDGDSSDADNIGAMTPDSDADEFYKSE</sequence>
<dbReference type="EMBL" id="CP093348">
    <property type="protein sequence ID" value="WOH03388.1"/>
    <property type="molecule type" value="Genomic_DNA"/>
</dbReference>
<dbReference type="Gramene" id="KZM89417">
    <property type="protein sequence ID" value="KZM89417"/>
    <property type="gene ID" value="DCAR_023220"/>
</dbReference>
<evidence type="ECO:0000313" key="3">
    <source>
        <dbReference type="Proteomes" id="UP000077755"/>
    </source>
</evidence>
<keyword evidence="3" id="KW-1185">Reference proteome</keyword>